<dbReference type="InParanoid" id="A0A1H9NFN5"/>
<sequence>MRVLGKYTWWGPALVFAAHQMLQYGFGIRLALADAYLDPLLFLPIMLGLFLQERWWFFGRRRMSGLETVVAGLALALAAEELLPLWQPAFVYDQRDYLFYALGLGWFWWAINPGKELAETKG</sequence>
<dbReference type="Proteomes" id="UP000199021">
    <property type="component" value="Unassembled WGS sequence"/>
</dbReference>
<evidence type="ECO:0008006" key="4">
    <source>
        <dbReference type="Google" id="ProtNLM"/>
    </source>
</evidence>
<accession>A0A1H9NFN5</accession>
<gene>
    <name evidence="2" type="ORF">SAMN05444359_13644</name>
</gene>
<evidence type="ECO:0000313" key="3">
    <source>
        <dbReference type="Proteomes" id="UP000199021"/>
    </source>
</evidence>
<reference evidence="3" key="1">
    <citation type="submission" date="2016-10" db="EMBL/GenBank/DDBJ databases">
        <authorList>
            <person name="Varghese N."/>
            <person name="Submissions S."/>
        </authorList>
    </citation>
    <scope>NUCLEOTIDE SEQUENCE [LARGE SCALE GENOMIC DNA]</scope>
    <source>
        <strain evidence="3">DSM 24740</strain>
    </source>
</reference>
<name>A0A1H9NFN5_9BACT</name>
<dbReference type="EMBL" id="FOFB01000036">
    <property type="protein sequence ID" value="SER34746.1"/>
    <property type="molecule type" value="Genomic_DNA"/>
</dbReference>
<evidence type="ECO:0000256" key="1">
    <source>
        <dbReference type="SAM" id="Phobius"/>
    </source>
</evidence>
<keyword evidence="1" id="KW-0812">Transmembrane</keyword>
<keyword evidence="1" id="KW-1133">Transmembrane helix</keyword>
<evidence type="ECO:0000313" key="2">
    <source>
        <dbReference type="EMBL" id="SER34746.1"/>
    </source>
</evidence>
<protein>
    <recommendedName>
        <fullName evidence="4">VanZ like family protein</fullName>
    </recommendedName>
</protein>
<dbReference type="STRING" id="478744.SAMN05444359_13644"/>
<feature type="transmembrane region" description="Helical" evidence="1">
    <location>
        <begin position="7"/>
        <end position="26"/>
    </location>
</feature>
<keyword evidence="3" id="KW-1185">Reference proteome</keyword>
<feature type="transmembrane region" description="Helical" evidence="1">
    <location>
        <begin position="32"/>
        <end position="51"/>
    </location>
</feature>
<proteinExistence type="predicted"/>
<keyword evidence="1" id="KW-0472">Membrane</keyword>
<organism evidence="2 3">
    <name type="scientific">Neolewinella agarilytica</name>
    <dbReference type="NCBI Taxonomy" id="478744"/>
    <lineage>
        <taxon>Bacteria</taxon>
        <taxon>Pseudomonadati</taxon>
        <taxon>Bacteroidota</taxon>
        <taxon>Saprospiria</taxon>
        <taxon>Saprospirales</taxon>
        <taxon>Lewinellaceae</taxon>
        <taxon>Neolewinella</taxon>
    </lineage>
</organism>
<dbReference type="AlphaFoldDB" id="A0A1H9NFN5"/>